<evidence type="ECO:0000259" key="1">
    <source>
        <dbReference type="Pfam" id="PF13400"/>
    </source>
</evidence>
<protein>
    <recommendedName>
        <fullName evidence="1">Putative Flp pilus-assembly TadG-like N-terminal domain-containing protein</fullName>
    </recommendedName>
</protein>
<organism evidence="2">
    <name type="scientific">Thermomicrobium roseum</name>
    <dbReference type="NCBI Taxonomy" id="500"/>
    <lineage>
        <taxon>Bacteria</taxon>
        <taxon>Pseudomonadati</taxon>
        <taxon>Thermomicrobiota</taxon>
        <taxon>Thermomicrobia</taxon>
        <taxon>Thermomicrobiales</taxon>
        <taxon>Thermomicrobiaceae</taxon>
        <taxon>Thermomicrobium</taxon>
    </lineage>
</organism>
<name>A0A7C1JTS3_THERO</name>
<dbReference type="EMBL" id="DSJL01000011">
    <property type="protein sequence ID" value="HEF66139.1"/>
    <property type="molecule type" value="Genomic_DNA"/>
</dbReference>
<comment type="caution">
    <text evidence="2">The sequence shown here is derived from an EMBL/GenBank/DDBJ whole genome shotgun (WGS) entry which is preliminary data.</text>
</comment>
<dbReference type="AlphaFoldDB" id="A0A7C1JTS3"/>
<gene>
    <name evidence="2" type="ORF">ENP47_11185</name>
</gene>
<dbReference type="InterPro" id="IPR028087">
    <property type="entry name" value="Tad_N"/>
</dbReference>
<evidence type="ECO:0000313" key="2">
    <source>
        <dbReference type="EMBL" id="HEF66139.1"/>
    </source>
</evidence>
<feature type="domain" description="Putative Flp pilus-assembly TadG-like N-terminal" evidence="1">
    <location>
        <begin position="8"/>
        <end position="53"/>
    </location>
</feature>
<proteinExistence type="predicted"/>
<sequence>MRHQLPAQALPLLALLLIPLLGFAALGTDAAYLYSQRRLTQNAVDAAALAGARELLKRTATDTQVKQVATTYATANGFPGPIPPDAISVQRPDTVRVRLDRIVPLFFLPVLGTDTLRVSARATARITQAPGEYALLALEDLITDPGIYANGTTDIYVRGRGPSGRGASVRSNAAIDSRGTVTFIVDGCIDAAGTINQNGTWQYDCLNAELGDYVPDPLSGRVRPPTLNDVQYEYRPTCENYAGPLTCRPLPPCAETVVLGPGLYRNLELPRDLPREQGAGPCTQARIIRFVRDSTQTGSAPVAILDGTRLELGNTNTRLESQGVMLYVTGSGGIIDPKNGELHLEAPENAPYAGGLAGLAVWIANCSIFDSQGNGEFYVRGLFYAPCSRVTMHGNPYGTAVHGQVIVKDLIVRGTANFIVDYQKVTDTFRNTVVLVPNAPDSE</sequence>
<accession>A0A7C1JTS3</accession>
<dbReference type="Pfam" id="PF13400">
    <property type="entry name" value="Tad"/>
    <property type="match status" value="1"/>
</dbReference>
<reference evidence="2" key="1">
    <citation type="journal article" date="2020" name="mSystems">
        <title>Genome- and Community-Level Interaction Insights into Carbon Utilization and Element Cycling Functions of Hydrothermarchaeota in Hydrothermal Sediment.</title>
        <authorList>
            <person name="Zhou Z."/>
            <person name="Liu Y."/>
            <person name="Xu W."/>
            <person name="Pan J."/>
            <person name="Luo Z.H."/>
            <person name="Li M."/>
        </authorList>
    </citation>
    <scope>NUCLEOTIDE SEQUENCE [LARGE SCALE GENOMIC DNA]</scope>
    <source>
        <strain evidence="2">SpSt-222</strain>
    </source>
</reference>